<dbReference type="AlphaFoldDB" id="A0A0V0HJA5"/>
<dbReference type="EMBL" id="GEDG01019131">
    <property type="protein sequence ID" value="JAP20199.1"/>
    <property type="molecule type" value="Transcribed_RNA"/>
</dbReference>
<accession>A0A0V0HJA5</accession>
<reference evidence="1" key="1">
    <citation type="submission" date="2015-12" db="EMBL/GenBank/DDBJ databases">
        <title>Gene expression during late stages of embryo sac development: a critical building block for successful pollen-pistil interactions.</title>
        <authorList>
            <person name="Liu Y."/>
            <person name="Joly V."/>
            <person name="Sabar M."/>
            <person name="Matton D.P."/>
        </authorList>
    </citation>
    <scope>NUCLEOTIDE SEQUENCE</scope>
</reference>
<protein>
    <submittedName>
        <fullName evidence="1">Putative ovule protein</fullName>
    </submittedName>
</protein>
<organism evidence="1">
    <name type="scientific">Solanum chacoense</name>
    <name type="common">Chaco potato</name>
    <dbReference type="NCBI Taxonomy" id="4108"/>
    <lineage>
        <taxon>Eukaryota</taxon>
        <taxon>Viridiplantae</taxon>
        <taxon>Streptophyta</taxon>
        <taxon>Embryophyta</taxon>
        <taxon>Tracheophyta</taxon>
        <taxon>Spermatophyta</taxon>
        <taxon>Magnoliopsida</taxon>
        <taxon>eudicotyledons</taxon>
        <taxon>Gunneridae</taxon>
        <taxon>Pentapetalae</taxon>
        <taxon>asterids</taxon>
        <taxon>lamiids</taxon>
        <taxon>Solanales</taxon>
        <taxon>Solanaceae</taxon>
        <taxon>Solanoideae</taxon>
        <taxon>Solaneae</taxon>
        <taxon>Solanum</taxon>
    </lineage>
</organism>
<proteinExistence type="predicted"/>
<evidence type="ECO:0000313" key="1">
    <source>
        <dbReference type="EMBL" id="JAP20199.1"/>
    </source>
</evidence>
<sequence>MSHFPKCLLYLSFQQKENYNIYPRVNPKSSHLIGLGQQSLAIWLPIYGKHISQTRYSAPSKMVSQLSSFYIPRGV</sequence>
<name>A0A0V0HJA5_SOLCH</name>